<feature type="transmembrane region" description="Helical" evidence="6">
    <location>
        <begin position="90"/>
        <end position="108"/>
    </location>
</feature>
<evidence type="ECO:0000256" key="2">
    <source>
        <dbReference type="ARBA" id="ARBA00022448"/>
    </source>
</evidence>
<protein>
    <recommendedName>
        <fullName evidence="7">Major facilitator superfamily (MFS) profile domain-containing protein</fullName>
    </recommendedName>
</protein>
<dbReference type="GO" id="GO:0022857">
    <property type="term" value="F:transmembrane transporter activity"/>
    <property type="evidence" value="ECO:0007669"/>
    <property type="project" value="InterPro"/>
</dbReference>
<evidence type="ECO:0000313" key="8">
    <source>
        <dbReference type="EMBL" id="KIW79446.1"/>
    </source>
</evidence>
<dbReference type="Proteomes" id="UP000053029">
    <property type="component" value="Unassembled WGS sequence"/>
</dbReference>
<dbReference type="VEuPathDB" id="FungiDB:Z517_06058"/>
<evidence type="ECO:0000313" key="9">
    <source>
        <dbReference type="Proteomes" id="UP000053029"/>
    </source>
</evidence>
<dbReference type="InterPro" id="IPR036259">
    <property type="entry name" value="MFS_trans_sf"/>
</dbReference>
<organism evidence="8 9">
    <name type="scientific">Fonsecaea pedrosoi CBS 271.37</name>
    <dbReference type="NCBI Taxonomy" id="1442368"/>
    <lineage>
        <taxon>Eukaryota</taxon>
        <taxon>Fungi</taxon>
        <taxon>Dikarya</taxon>
        <taxon>Ascomycota</taxon>
        <taxon>Pezizomycotina</taxon>
        <taxon>Eurotiomycetes</taxon>
        <taxon>Chaetothyriomycetidae</taxon>
        <taxon>Chaetothyriales</taxon>
        <taxon>Herpotrichiellaceae</taxon>
        <taxon>Fonsecaea</taxon>
    </lineage>
</organism>
<dbReference type="Gene3D" id="1.20.1250.20">
    <property type="entry name" value="MFS general substrate transporter like domains"/>
    <property type="match status" value="2"/>
</dbReference>
<dbReference type="InterPro" id="IPR011701">
    <property type="entry name" value="MFS"/>
</dbReference>
<reference evidence="8 9" key="1">
    <citation type="submission" date="2015-01" db="EMBL/GenBank/DDBJ databases">
        <title>The Genome Sequence of Fonsecaea pedrosoi CBS 271.37.</title>
        <authorList>
            <consortium name="The Broad Institute Genomics Platform"/>
            <person name="Cuomo C."/>
            <person name="de Hoog S."/>
            <person name="Gorbushina A."/>
            <person name="Stielow B."/>
            <person name="Teixiera M."/>
            <person name="Abouelleil A."/>
            <person name="Chapman S.B."/>
            <person name="Priest M."/>
            <person name="Young S.K."/>
            <person name="Wortman J."/>
            <person name="Nusbaum C."/>
            <person name="Birren B."/>
        </authorList>
    </citation>
    <scope>NUCLEOTIDE SEQUENCE [LARGE SCALE GENOMIC DNA]</scope>
    <source>
        <strain evidence="8 9">CBS 271.37</strain>
    </source>
</reference>
<dbReference type="FunFam" id="1.20.1250.20:FF:000018">
    <property type="entry name" value="MFS transporter permease"/>
    <property type="match status" value="1"/>
</dbReference>
<feature type="transmembrane region" description="Helical" evidence="6">
    <location>
        <begin position="348"/>
        <end position="367"/>
    </location>
</feature>
<feature type="transmembrane region" description="Helical" evidence="6">
    <location>
        <begin position="120"/>
        <end position="139"/>
    </location>
</feature>
<evidence type="ECO:0000256" key="3">
    <source>
        <dbReference type="ARBA" id="ARBA00022692"/>
    </source>
</evidence>
<comment type="subcellular location">
    <subcellularLocation>
        <location evidence="1">Membrane</location>
        <topology evidence="1">Multi-pass membrane protein</topology>
    </subcellularLocation>
</comment>
<gene>
    <name evidence="8" type="ORF">Z517_06058</name>
</gene>
<dbReference type="FunFam" id="1.20.1250.20:FF:000013">
    <property type="entry name" value="MFS general substrate transporter"/>
    <property type="match status" value="1"/>
</dbReference>
<feature type="transmembrane region" description="Helical" evidence="6">
    <location>
        <begin position="282"/>
        <end position="303"/>
    </location>
</feature>
<evidence type="ECO:0000256" key="6">
    <source>
        <dbReference type="SAM" id="Phobius"/>
    </source>
</evidence>
<evidence type="ECO:0000256" key="1">
    <source>
        <dbReference type="ARBA" id="ARBA00004141"/>
    </source>
</evidence>
<feature type="transmembrane region" description="Helical" evidence="6">
    <location>
        <begin position="212"/>
        <end position="234"/>
    </location>
</feature>
<feature type="transmembrane region" description="Helical" evidence="6">
    <location>
        <begin position="315"/>
        <end position="339"/>
    </location>
</feature>
<sequence length="483" mass="53411">MSALDPTDGAEVKAVQVQASSTIHDEDVASKEQGLPNASVLDKKLLRRIDLHVMPFLCILYALSLIDRTNLSSAKVAGMDVDLVLTGSRYSVVALVFFPIYILVEIPTNSVLRWVGTRKLLSGMIFCWGVVAMCCGFVKSYEQLIGVRILLGFFEGGFNPACIYIITCWYKRYETQQRLAVWYVFGAAVNGFNGVLSYGLSKMEGAGGLRGWRWIFIIPGLVTAILAVPIYLYITEFPEKAKWLKSGELEQIQDRIQQDRGEVYSDRVSFKSTMEALRDWKCWSLALLFFWVATGSYSLSFFTPSILKGLGYSTALSQILVTPPYLLAVLCSVAASVVADRVQHRSPFIIFFMVMTIVGLIMIAFGNNLGCKLTGLFIAICGNNSAIPAVIAFLANNIPQSNKRAIAVPLQTGFSGLGGIAGSLIFREQDYPRYLFGIYASLTSMSICIAMTLLIVAIFRNENKKAEMEGKILQDTPGFRYTL</sequence>
<feature type="domain" description="Major facilitator superfamily (MFS) profile" evidence="7">
    <location>
        <begin position="53"/>
        <end position="464"/>
    </location>
</feature>
<dbReference type="HOGENOM" id="CLU_001265_0_1_1"/>
<feature type="transmembrane region" description="Helical" evidence="6">
    <location>
        <begin position="438"/>
        <end position="459"/>
    </location>
</feature>
<evidence type="ECO:0000256" key="5">
    <source>
        <dbReference type="ARBA" id="ARBA00023136"/>
    </source>
</evidence>
<evidence type="ECO:0000259" key="7">
    <source>
        <dbReference type="PROSITE" id="PS50850"/>
    </source>
</evidence>
<dbReference type="PANTHER" id="PTHR43791">
    <property type="entry name" value="PERMEASE-RELATED"/>
    <property type="match status" value="1"/>
</dbReference>
<feature type="transmembrane region" description="Helical" evidence="6">
    <location>
        <begin position="406"/>
        <end position="426"/>
    </location>
</feature>
<keyword evidence="5 6" id="KW-0472">Membrane</keyword>
<feature type="transmembrane region" description="Helical" evidence="6">
    <location>
        <begin position="145"/>
        <end position="167"/>
    </location>
</feature>
<dbReference type="PANTHER" id="PTHR43791:SF3">
    <property type="entry name" value="MAJOR FACILITATOR SUPERFAMILY (MFS) PROFILE DOMAIN-CONTAINING PROTEIN"/>
    <property type="match status" value="1"/>
</dbReference>
<name>A0A0D2DNX5_9EURO</name>
<feature type="transmembrane region" description="Helical" evidence="6">
    <location>
        <begin position="179"/>
        <end position="200"/>
    </location>
</feature>
<dbReference type="PROSITE" id="PS50850">
    <property type="entry name" value="MFS"/>
    <property type="match status" value="1"/>
</dbReference>
<dbReference type="AlphaFoldDB" id="A0A0D2DNX5"/>
<dbReference type="OrthoDB" id="3639251at2759"/>
<evidence type="ECO:0000256" key="4">
    <source>
        <dbReference type="ARBA" id="ARBA00022989"/>
    </source>
</evidence>
<dbReference type="RefSeq" id="XP_013283254.1">
    <property type="nucleotide sequence ID" value="XM_013427800.1"/>
</dbReference>
<accession>A0A0D2DNX5</accession>
<keyword evidence="3 6" id="KW-0812">Transmembrane</keyword>
<dbReference type="EMBL" id="KN846972">
    <property type="protein sequence ID" value="KIW79446.1"/>
    <property type="molecule type" value="Genomic_DNA"/>
</dbReference>
<keyword evidence="9" id="KW-1185">Reference proteome</keyword>
<feature type="transmembrane region" description="Helical" evidence="6">
    <location>
        <begin position="373"/>
        <end position="394"/>
    </location>
</feature>
<dbReference type="GO" id="GO:0016020">
    <property type="term" value="C:membrane"/>
    <property type="evidence" value="ECO:0007669"/>
    <property type="project" value="UniProtKB-SubCell"/>
</dbReference>
<dbReference type="InterPro" id="IPR020846">
    <property type="entry name" value="MFS_dom"/>
</dbReference>
<keyword evidence="4 6" id="KW-1133">Transmembrane helix</keyword>
<dbReference type="GeneID" id="25305548"/>
<keyword evidence="2" id="KW-0813">Transport</keyword>
<proteinExistence type="predicted"/>
<dbReference type="SUPFAM" id="SSF103473">
    <property type="entry name" value="MFS general substrate transporter"/>
    <property type="match status" value="1"/>
</dbReference>
<dbReference type="Pfam" id="PF07690">
    <property type="entry name" value="MFS_1"/>
    <property type="match status" value="1"/>
</dbReference>